<keyword evidence="2" id="KW-1185">Reference proteome</keyword>
<name>Q8FU77_COREF</name>
<organism evidence="1 2">
    <name type="scientific">Corynebacterium efficiens (strain DSM 44549 / YS-314 / AJ 12310 / JCM 11189 / NBRC 100395)</name>
    <dbReference type="NCBI Taxonomy" id="196164"/>
    <lineage>
        <taxon>Bacteria</taxon>
        <taxon>Bacillati</taxon>
        <taxon>Actinomycetota</taxon>
        <taxon>Actinomycetes</taxon>
        <taxon>Mycobacteriales</taxon>
        <taxon>Corynebacteriaceae</taxon>
        <taxon>Corynebacterium</taxon>
    </lineage>
</organism>
<dbReference type="Proteomes" id="UP000001409">
    <property type="component" value="Chromosome"/>
</dbReference>
<dbReference type="KEGG" id="cef:CE0144"/>
<dbReference type="PANTHER" id="PTHR30037:SF4">
    <property type="entry name" value="DNA-3-METHYLADENINE GLYCOSYLASE I"/>
    <property type="match status" value="1"/>
</dbReference>
<dbReference type="eggNOG" id="COG2818">
    <property type="taxonomic scope" value="Bacteria"/>
</dbReference>
<dbReference type="SUPFAM" id="SSF48150">
    <property type="entry name" value="DNA-glycosylase"/>
    <property type="match status" value="1"/>
</dbReference>
<dbReference type="InterPro" id="IPR005019">
    <property type="entry name" value="Adenine_glyco"/>
</dbReference>
<keyword evidence="1" id="KW-0378">Hydrolase</keyword>
<protein>
    <submittedName>
        <fullName evidence="1">Putative DNA-3-methyladenine glycosidase</fullName>
    </submittedName>
</protein>
<keyword evidence="1" id="KW-0326">Glycosidase</keyword>
<proteinExistence type="predicted"/>
<sequence>MIYPRRVRCAFYGAAMTISTDDLTVHPNDLILCADGRSRPRWASRGEACWRYFDEEWGRPPGRPDRWLETVALTVFQLGVTWQAVLGKRESLRVAFEGFHVEQVAAYGEEEVDRLLVDQGIFRNRRKIEATITNARAMAALREPFGEVLSRYAGHPFLDDDGTVPTFTPASTQLAGELKDLGFTHIGPTAAFSLMQATGVIPIRAHYNLSG</sequence>
<accession>Q8FU77</accession>
<dbReference type="GO" id="GO:0008725">
    <property type="term" value="F:DNA-3-methyladenine glycosylase activity"/>
    <property type="evidence" value="ECO:0007669"/>
    <property type="project" value="InterPro"/>
</dbReference>
<dbReference type="GO" id="GO:0006284">
    <property type="term" value="P:base-excision repair"/>
    <property type="evidence" value="ECO:0007669"/>
    <property type="project" value="InterPro"/>
</dbReference>
<evidence type="ECO:0000313" key="1">
    <source>
        <dbReference type="EMBL" id="BAC16954.1"/>
    </source>
</evidence>
<reference evidence="1 2" key="1">
    <citation type="journal article" date="2003" name="Genome Res.">
        <title>Comparative complete genome sequence analysis of the amino acid replacements responsible for the thermostability of Corynebacterium efficiens.</title>
        <authorList>
            <person name="Nishio Y."/>
            <person name="Nakamura Y."/>
            <person name="Kawarabayasi Y."/>
            <person name="Usuda Y."/>
            <person name="Kimura E."/>
            <person name="Sugimoto S."/>
            <person name="Matsui K."/>
            <person name="Yamagishi A."/>
            <person name="Kikuchi H."/>
            <person name="Ikeo K."/>
            <person name="Gojobori T."/>
        </authorList>
    </citation>
    <scope>NUCLEOTIDE SEQUENCE [LARGE SCALE GENOMIC DNA]</scope>
    <source>
        <strain evidence="2">DSM 44549 / YS-314 / AJ 12310 / JCM 11189 / NBRC 100395</strain>
    </source>
</reference>
<dbReference type="InterPro" id="IPR011257">
    <property type="entry name" value="DNA_glycosylase"/>
</dbReference>
<dbReference type="HOGENOM" id="CLU_083758_0_0_11"/>
<dbReference type="AlphaFoldDB" id="Q8FU77"/>
<dbReference type="EMBL" id="BA000035">
    <property type="protein sequence ID" value="BAC16954.1"/>
    <property type="molecule type" value="Genomic_DNA"/>
</dbReference>
<dbReference type="PANTHER" id="PTHR30037">
    <property type="entry name" value="DNA-3-METHYLADENINE GLYCOSYLASE 1"/>
    <property type="match status" value="1"/>
</dbReference>
<evidence type="ECO:0000313" key="2">
    <source>
        <dbReference type="Proteomes" id="UP000001409"/>
    </source>
</evidence>
<dbReference type="Gene3D" id="1.10.340.30">
    <property type="entry name" value="Hypothetical protein, domain 2"/>
    <property type="match status" value="1"/>
</dbReference>
<dbReference type="Pfam" id="PF03352">
    <property type="entry name" value="Adenine_glyco"/>
    <property type="match status" value="1"/>
</dbReference>
<dbReference type="InterPro" id="IPR052891">
    <property type="entry name" value="DNA-3mA_glycosylase"/>
</dbReference>
<dbReference type="STRING" id="196164.gene:10740534"/>